<dbReference type="Proteomes" id="UP000576152">
    <property type="component" value="Unassembled WGS sequence"/>
</dbReference>
<name>A0ABR6HSH5_9RHOB</name>
<sequence length="78" mass="8767">MIEAGPVDWVDWGLPTSLRHLMVSRASCGALFVCEIDHNMMTSFFAISVKTQRLVLLIKHGAYCWDFHAENSHAPVHA</sequence>
<comment type="caution">
    <text evidence="1">The sequence shown here is derived from an EMBL/GenBank/DDBJ whole genome shotgun (WGS) entry which is preliminary data.</text>
</comment>
<keyword evidence="2" id="KW-1185">Reference proteome</keyword>
<gene>
    <name evidence="1" type="ORF">FHS00_003031</name>
</gene>
<accession>A0ABR6HSH5</accession>
<dbReference type="EMBL" id="JACIBX010000014">
    <property type="protein sequence ID" value="MBB3713427.1"/>
    <property type="molecule type" value="Genomic_DNA"/>
</dbReference>
<dbReference type="RefSeq" id="WP_183474905.1">
    <property type="nucleotide sequence ID" value="NZ_JACIBX010000014.1"/>
</dbReference>
<protein>
    <submittedName>
        <fullName evidence="1">Uncharacterized protein</fullName>
    </submittedName>
</protein>
<evidence type="ECO:0000313" key="1">
    <source>
        <dbReference type="EMBL" id="MBB3713427.1"/>
    </source>
</evidence>
<proteinExistence type="predicted"/>
<reference evidence="1 2" key="1">
    <citation type="submission" date="2020-08" db="EMBL/GenBank/DDBJ databases">
        <title>Genomic Encyclopedia of Type Strains, Phase III (KMG-III): the genomes of soil and plant-associated and newly described type strains.</title>
        <authorList>
            <person name="Whitman W."/>
        </authorList>
    </citation>
    <scope>NUCLEOTIDE SEQUENCE [LARGE SCALE GENOMIC DNA]</scope>
    <source>
        <strain evidence="1 2">CECT 8572</strain>
    </source>
</reference>
<organism evidence="1 2">
    <name type="scientific">Limimaricola variabilis</name>
    <dbReference type="NCBI Taxonomy" id="1492771"/>
    <lineage>
        <taxon>Bacteria</taxon>
        <taxon>Pseudomonadati</taxon>
        <taxon>Pseudomonadota</taxon>
        <taxon>Alphaproteobacteria</taxon>
        <taxon>Rhodobacterales</taxon>
        <taxon>Paracoccaceae</taxon>
        <taxon>Limimaricola</taxon>
    </lineage>
</organism>
<evidence type="ECO:0000313" key="2">
    <source>
        <dbReference type="Proteomes" id="UP000576152"/>
    </source>
</evidence>